<sequence length="61" mass="6923">MDPNGWYFCLKHQEVEAGAGCRSADRLGPYPDRNTAAQALELARQRTEAVDEAERRWNEGD</sequence>
<evidence type="ECO:0000313" key="1">
    <source>
        <dbReference type="EMBL" id="MDR7300816.1"/>
    </source>
</evidence>
<comment type="caution">
    <text evidence="1">The sequence shown here is derived from an EMBL/GenBank/DDBJ whole genome shotgun (WGS) entry which is preliminary data.</text>
</comment>
<dbReference type="AlphaFoldDB" id="A0AAE3Z9I7"/>
<organism evidence="1 2">
    <name type="scientific">Haloactinomyces albus</name>
    <dbReference type="NCBI Taxonomy" id="1352928"/>
    <lineage>
        <taxon>Bacteria</taxon>
        <taxon>Bacillati</taxon>
        <taxon>Actinomycetota</taxon>
        <taxon>Actinomycetes</taxon>
        <taxon>Actinopolysporales</taxon>
        <taxon>Actinopolysporaceae</taxon>
        <taxon>Haloactinomyces</taxon>
    </lineage>
</organism>
<proteinExistence type="predicted"/>
<name>A0AAE3Z9I7_9ACTN</name>
<gene>
    <name evidence="1" type="ORF">JOF55_000997</name>
</gene>
<evidence type="ECO:0008006" key="3">
    <source>
        <dbReference type="Google" id="ProtNLM"/>
    </source>
</evidence>
<dbReference type="RefSeq" id="WP_310270227.1">
    <property type="nucleotide sequence ID" value="NZ_JAVDXW010000001.1"/>
</dbReference>
<keyword evidence="2" id="KW-1185">Reference proteome</keyword>
<evidence type="ECO:0000313" key="2">
    <source>
        <dbReference type="Proteomes" id="UP001180845"/>
    </source>
</evidence>
<protein>
    <recommendedName>
        <fullName evidence="3">SPOR domain-containing protein</fullName>
    </recommendedName>
</protein>
<dbReference type="EMBL" id="JAVDXW010000001">
    <property type="protein sequence ID" value="MDR7300816.1"/>
    <property type="molecule type" value="Genomic_DNA"/>
</dbReference>
<reference evidence="1" key="1">
    <citation type="submission" date="2023-07" db="EMBL/GenBank/DDBJ databases">
        <title>Sequencing the genomes of 1000 actinobacteria strains.</title>
        <authorList>
            <person name="Klenk H.-P."/>
        </authorList>
    </citation>
    <scope>NUCLEOTIDE SEQUENCE</scope>
    <source>
        <strain evidence="1">DSM 45977</strain>
    </source>
</reference>
<accession>A0AAE3Z9I7</accession>
<dbReference type="Proteomes" id="UP001180845">
    <property type="component" value="Unassembled WGS sequence"/>
</dbReference>